<accession>F8P8W9</accession>
<dbReference type="KEGG" id="sla:SERLADRAFT_400120"/>
<reference evidence="2" key="1">
    <citation type="journal article" date="2011" name="Science">
        <title>The plant cell wall-decomposing machinery underlies the functional diversity of forest fungi.</title>
        <authorList>
            <person name="Eastwood D.C."/>
            <person name="Floudas D."/>
            <person name="Binder M."/>
            <person name="Majcherczyk A."/>
            <person name="Schneider P."/>
            <person name="Aerts A."/>
            <person name="Asiegbu F.O."/>
            <person name="Baker S.E."/>
            <person name="Barry K."/>
            <person name="Bendiksby M."/>
            <person name="Blumentritt M."/>
            <person name="Coutinho P.M."/>
            <person name="Cullen D."/>
            <person name="de Vries R.P."/>
            <person name="Gathman A."/>
            <person name="Goodell B."/>
            <person name="Henrissat B."/>
            <person name="Ihrmark K."/>
            <person name="Kauserud H."/>
            <person name="Kohler A."/>
            <person name="LaButti K."/>
            <person name="Lapidus A."/>
            <person name="Lavin J.L."/>
            <person name="Lee Y.-H."/>
            <person name="Lindquist E."/>
            <person name="Lilly W."/>
            <person name="Lucas S."/>
            <person name="Morin E."/>
            <person name="Murat C."/>
            <person name="Oguiza J.A."/>
            <person name="Park J."/>
            <person name="Pisabarro A.G."/>
            <person name="Riley R."/>
            <person name="Rosling A."/>
            <person name="Salamov A."/>
            <person name="Schmidt O."/>
            <person name="Schmutz J."/>
            <person name="Skrede I."/>
            <person name="Stenlid J."/>
            <person name="Wiebenga A."/>
            <person name="Xie X."/>
            <person name="Kuees U."/>
            <person name="Hibbett D.S."/>
            <person name="Hoffmeister D."/>
            <person name="Hoegberg N."/>
            <person name="Martin F."/>
            <person name="Grigoriev I.V."/>
            <person name="Watkinson S.C."/>
        </authorList>
    </citation>
    <scope>NUCLEOTIDE SEQUENCE [LARGE SCALE GENOMIC DNA]</scope>
    <source>
        <strain evidence="2">S7.9</strain>
    </source>
</reference>
<evidence type="ECO:0000313" key="1">
    <source>
        <dbReference type="EMBL" id="EGO20098.1"/>
    </source>
</evidence>
<evidence type="ECO:0000313" key="2">
    <source>
        <dbReference type="Proteomes" id="UP000008064"/>
    </source>
</evidence>
<name>F8P8W9_SERL9</name>
<dbReference type="Proteomes" id="UP000008064">
    <property type="component" value="Unassembled WGS sequence"/>
</dbReference>
<protein>
    <submittedName>
        <fullName evidence="1">Uncharacterized protein</fullName>
    </submittedName>
</protein>
<dbReference type="AlphaFoldDB" id="F8P8W9"/>
<dbReference type="GeneID" id="18812010"/>
<dbReference type="OrthoDB" id="2161780at2759"/>
<dbReference type="EMBL" id="GL945441">
    <property type="protein sequence ID" value="EGO20098.1"/>
    <property type="molecule type" value="Genomic_DNA"/>
</dbReference>
<organism evidence="2">
    <name type="scientific">Serpula lacrymans var. lacrymans (strain S7.9)</name>
    <name type="common">Dry rot fungus</name>
    <dbReference type="NCBI Taxonomy" id="578457"/>
    <lineage>
        <taxon>Eukaryota</taxon>
        <taxon>Fungi</taxon>
        <taxon>Dikarya</taxon>
        <taxon>Basidiomycota</taxon>
        <taxon>Agaricomycotina</taxon>
        <taxon>Agaricomycetes</taxon>
        <taxon>Agaricomycetidae</taxon>
        <taxon>Boletales</taxon>
        <taxon>Coniophorineae</taxon>
        <taxon>Serpulaceae</taxon>
        <taxon>Serpula</taxon>
    </lineage>
</organism>
<dbReference type="HOGENOM" id="CLU_3070142_0_0_1"/>
<sequence length="53" mass="6080">MRSFRARRDGIGAWFLGPKAENATVMRRSIMNMVETIMQTRLGYSSEDEPTIT</sequence>
<gene>
    <name evidence="1" type="ORF">SERLADRAFT_400120</name>
</gene>
<proteinExistence type="predicted"/>
<dbReference type="RefSeq" id="XP_007322843.1">
    <property type="nucleotide sequence ID" value="XM_007322781.1"/>
</dbReference>